<dbReference type="PROSITE" id="PS01081">
    <property type="entry name" value="HTH_TETR_1"/>
    <property type="match status" value="1"/>
</dbReference>
<keyword evidence="3" id="KW-0804">Transcription</keyword>
<dbReference type="PANTHER" id="PTHR30055:SF234">
    <property type="entry name" value="HTH-TYPE TRANSCRIPTIONAL REGULATOR BETI"/>
    <property type="match status" value="1"/>
</dbReference>
<sequence>MPRPIDPEKYASKRSAIVSAASSQFASHGYQRSTTAGICREAGISSGTFFHYFPSKLDVLVAVLESGCDDLRARLTRTEESSSGFDAVLRYAEELQAEVSDDSFAVFVAGIAGLESEPRVAAALATEAELVADFLLRNVDQGQRSGELRTDVPAPDLARWVSWLLDGASQAAAVETSALGSPLRDAVRALLDAPS</sequence>
<keyword evidence="1" id="KW-0805">Transcription regulation</keyword>
<protein>
    <submittedName>
        <fullName evidence="6">TetR/AcrR family transcriptional regulator</fullName>
    </submittedName>
</protein>
<evidence type="ECO:0000256" key="4">
    <source>
        <dbReference type="PROSITE-ProRule" id="PRU00335"/>
    </source>
</evidence>
<comment type="caution">
    <text evidence="6">The sequence shown here is derived from an EMBL/GenBank/DDBJ whole genome shotgun (WGS) entry which is preliminary data.</text>
</comment>
<dbReference type="SUPFAM" id="SSF48498">
    <property type="entry name" value="Tetracyclin repressor-like, C-terminal domain"/>
    <property type="match status" value="1"/>
</dbReference>
<dbReference type="OrthoDB" id="9816296at2"/>
<keyword evidence="2 4" id="KW-0238">DNA-binding</keyword>
<evidence type="ECO:0000313" key="7">
    <source>
        <dbReference type="Proteomes" id="UP000274909"/>
    </source>
</evidence>
<dbReference type="InterPro" id="IPR009057">
    <property type="entry name" value="Homeodomain-like_sf"/>
</dbReference>
<name>A0A3S0XBK1_9MICO</name>
<gene>
    <name evidence="6" type="ORF">ELQ94_08575</name>
</gene>
<dbReference type="Pfam" id="PF00440">
    <property type="entry name" value="TetR_N"/>
    <property type="match status" value="1"/>
</dbReference>
<proteinExistence type="predicted"/>
<feature type="DNA-binding region" description="H-T-H motif" evidence="4">
    <location>
        <begin position="34"/>
        <end position="53"/>
    </location>
</feature>
<dbReference type="PANTHER" id="PTHR30055">
    <property type="entry name" value="HTH-TYPE TRANSCRIPTIONAL REGULATOR RUTR"/>
    <property type="match status" value="1"/>
</dbReference>
<evidence type="ECO:0000259" key="5">
    <source>
        <dbReference type="PROSITE" id="PS50977"/>
    </source>
</evidence>
<dbReference type="InterPro" id="IPR001647">
    <property type="entry name" value="HTH_TetR"/>
</dbReference>
<dbReference type="InterPro" id="IPR036271">
    <property type="entry name" value="Tet_transcr_reg_TetR-rel_C_sf"/>
</dbReference>
<dbReference type="PROSITE" id="PS50977">
    <property type="entry name" value="HTH_TETR_2"/>
    <property type="match status" value="1"/>
</dbReference>
<evidence type="ECO:0000256" key="3">
    <source>
        <dbReference type="ARBA" id="ARBA00023163"/>
    </source>
</evidence>
<dbReference type="InterPro" id="IPR050109">
    <property type="entry name" value="HTH-type_TetR-like_transc_reg"/>
</dbReference>
<evidence type="ECO:0000256" key="2">
    <source>
        <dbReference type="ARBA" id="ARBA00023125"/>
    </source>
</evidence>
<evidence type="ECO:0000313" key="6">
    <source>
        <dbReference type="EMBL" id="RUR01536.1"/>
    </source>
</evidence>
<feature type="domain" description="HTH tetR-type" evidence="5">
    <location>
        <begin position="11"/>
        <end position="71"/>
    </location>
</feature>
<dbReference type="GO" id="GO:0003700">
    <property type="term" value="F:DNA-binding transcription factor activity"/>
    <property type="evidence" value="ECO:0007669"/>
    <property type="project" value="TreeGrafter"/>
</dbReference>
<dbReference type="EMBL" id="RZGZ01000002">
    <property type="protein sequence ID" value="RUR01536.1"/>
    <property type="molecule type" value="Genomic_DNA"/>
</dbReference>
<reference evidence="6 7" key="1">
    <citation type="submission" date="2018-12" db="EMBL/GenBank/DDBJ databases">
        <authorList>
            <person name="Li F."/>
        </authorList>
    </citation>
    <scope>NUCLEOTIDE SEQUENCE [LARGE SCALE GENOMIC DNA]</scope>
    <source>
        <strain evidence="6 7">EGI 6500705</strain>
    </source>
</reference>
<dbReference type="Proteomes" id="UP000274909">
    <property type="component" value="Unassembled WGS sequence"/>
</dbReference>
<dbReference type="RefSeq" id="WP_127049165.1">
    <property type="nucleotide sequence ID" value="NZ_RZGZ01000002.1"/>
</dbReference>
<dbReference type="GO" id="GO:0000976">
    <property type="term" value="F:transcription cis-regulatory region binding"/>
    <property type="evidence" value="ECO:0007669"/>
    <property type="project" value="TreeGrafter"/>
</dbReference>
<dbReference type="InterPro" id="IPR023772">
    <property type="entry name" value="DNA-bd_HTH_TetR-type_CS"/>
</dbReference>
<dbReference type="AlphaFoldDB" id="A0A3S0XBK1"/>
<accession>A0A3S0XBK1</accession>
<dbReference type="Gene3D" id="1.10.357.10">
    <property type="entry name" value="Tetracycline Repressor, domain 2"/>
    <property type="match status" value="1"/>
</dbReference>
<organism evidence="6 7">
    <name type="scientific">Labedella endophytica</name>
    <dbReference type="NCBI Taxonomy" id="1523160"/>
    <lineage>
        <taxon>Bacteria</taxon>
        <taxon>Bacillati</taxon>
        <taxon>Actinomycetota</taxon>
        <taxon>Actinomycetes</taxon>
        <taxon>Micrococcales</taxon>
        <taxon>Microbacteriaceae</taxon>
        <taxon>Labedella</taxon>
    </lineage>
</organism>
<dbReference type="SUPFAM" id="SSF46689">
    <property type="entry name" value="Homeodomain-like"/>
    <property type="match status" value="1"/>
</dbReference>
<dbReference type="PRINTS" id="PR00455">
    <property type="entry name" value="HTHTETR"/>
</dbReference>
<keyword evidence="7" id="KW-1185">Reference proteome</keyword>
<evidence type="ECO:0000256" key="1">
    <source>
        <dbReference type="ARBA" id="ARBA00023015"/>
    </source>
</evidence>